<dbReference type="EMBL" id="GL379960">
    <property type="protein sequence ID" value="EGT38604.1"/>
    <property type="molecule type" value="Genomic_DNA"/>
</dbReference>
<reference evidence="2" key="1">
    <citation type="submission" date="2011-07" db="EMBL/GenBank/DDBJ databases">
        <authorList>
            <consortium name="Caenorhabditis brenneri Sequencing and Analysis Consortium"/>
            <person name="Wilson R.K."/>
        </authorList>
    </citation>
    <scope>NUCLEOTIDE SEQUENCE [LARGE SCALE GENOMIC DNA]</scope>
    <source>
        <strain evidence="2">PB2801</strain>
    </source>
</reference>
<proteinExistence type="predicted"/>
<dbReference type="AlphaFoldDB" id="G0NW36"/>
<evidence type="ECO:0000313" key="1">
    <source>
        <dbReference type="EMBL" id="EGT38604.1"/>
    </source>
</evidence>
<dbReference type="InParanoid" id="G0NW36"/>
<gene>
    <name evidence="1" type="ORF">CAEBREN_15005</name>
</gene>
<dbReference type="Proteomes" id="UP000008068">
    <property type="component" value="Unassembled WGS sequence"/>
</dbReference>
<keyword evidence="2" id="KW-1185">Reference proteome</keyword>
<dbReference type="OMA" id="TRTCKSM"/>
<protein>
    <submittedName>
        <fullName evidence="1">Uncharacterized protein</fullName>
    </submittedName>
</protein>
<dbReference type="InterPro" id="IPR000884">
    <property type="entry name" value="TSP1_rpt"/>
</dbReference>
<accession>G0NW36</accession>
<dbReference type="PANTHER" id="PTHR31936:SF6">
    <property type="entry name" value="FIBRINOGEN C-TERMINAL DOMAIN-CONTAINING PROTEIN"/>
    <property type="match status" value="1"/>
</dbReference>
<dbReference type="HOGENOM" id="CLU_287617_0_0_1"/>
<dbReference type="SMART" id="SM00209">
    <property type="entry name" value="TSP1"/>
    <property type="match status" value="4"/>
</dbReference>
<dbReference type="PANTHER" id="PTHR31936">
    <property type="entry name" value="PROTEIN CBG18744"/>
    <property type="match status" value="1"/>
</dbReference>
<evidence type="ECO:0000313" key="2">
    <source>
        <dbReference type="Proteomes" id="UP000008068"/>
    </source>
</evidence>
<dbReference type="OrthoDB" id="5821553at2759"/>
<dbReference type="PROSITE" id="PS50092">
    <property type="entry name" value="TSP1"/>
    <property type="match status" value="4"/>
</dbReference>
<sequence>MLPLQNCATSQCPTGGIWSEWSTTETCPTSCGSCSKIYYTRKCLTSSITGCSCTGSNSKYYPCNTQTCVYPAQRTCCIPYVPMIVGGKSICGPLPKEAEVTSCCPIDGIWSEWTAFFRNDKENRFDRTRKCLTADAGCDCTGEDLEFKNGCPCTSFPGTSDADINRVLRTRKDGAIQQLVPRLNPVLDSTTCIFTAEINTDEDYCNVWKQHKSTAVMRYITPQNKNVSLEERVADCTVAKTTYFQMYCDFKTGNYRYYKNNHEVYAWSQISYNACADGVTCPPGGIWSEWSTSEVCSTSCGSCSKLYYKRTCLSENANCNCTGDTSRYLPCNTQTCVYPAQRTCCIPYVPMIVSGKSICGPLPRDTSSTTTSCCPKNGLWSDWSGFGSVSDGWMQTRECLSESAGCPCTGSSSNTQSTCPCPAMQTDQQVATACAGTLLWQKNNVITDDLKCTRTATLIASNNVVVACHPYGTYQYAPYVFFSTPANTCPFDRPWNCEARKEPGGNDATLDITFTCNLEKLQWMYDYDGSFVNGYVCPDGSTCPDGGLWSEWSTSDTCATNCGACSKMYYKRRCLTERSGCVCTGPASRYVPCNTQTCVYPAQKTCCIPYVPMIVAGKSQCGPLPKEPVPTANSQCCPKDGIWSEWTGYTSSSKEWARTRECTSEEAGCPCTGVSIQNQEGCPCPDMRTDVDVANICKVSKYIGNESKRNETRYDFYQSYDYAPVVTLLKSTNECYRDTPFNCESRREQGAAATRTIQFSCNLETRQWYYEYDGTPVIGFVQHACTSSGCPTGGIWTEWAVTGSSNCSASCGSCASLYYTRRCVSQRAGCNCTGGTSRYIPCNTNVCAYPSQKSCCSPYLPMVINGSYLCGPIPTDKSSTTTSCCPTGGLLSDWSIYGRNDANTQWIRTRECLTADLGCSCTGDLIESVTACPCSATMNNIPGGTCDTANYQATYFTNIVVNDTKCEATLQIQATNYINTVNSQKVIYCNHDGNYTTYGTPILLFQIAPNETRASTCAFDRPFDCGTVASTADSHPTLPVSFTCDLSSNTWQYDYNGWHVTGYNQPQLLYT</sequence>
<dbReference type="eggNOG" id="ENOG502THT3">
    <property type="taxonomic scope" value="Eukaryota"/>
</dbReference>
<name>G0NW36_CAEBE</name>
<organism evidence="2">
    <name type="scientific">Caenorhabditis brenneri</name>
    <name type="common">Nematode worm</name>
    <dbReference type="NCBI Taxonomy" id="135651"/>
    <lineage>
        <taxon>Eukaryota</taxon>
        <taxon>Metazoa</taxon>
        <taxon>Ecdysozoa</taxon>
        <taxon>Nematoda</taxon>
        <taxon>Chromadorea</taxon>
        <taxon>Rhabditida</taxon>
        <taxon>Rhabditina</taxon>
        <taxon>Rhabditomorpha</taxon>
        <taxon>Rhabditoidea</taxon>
        <taxon>Rhabditidae</taxon>
        <taxon>Peloderinae</taxon>
        <taxon>Caenorhabditis</taxon>
    </lineage>
</organism>
<dbReference type="STRING" id="135651.G0NW36"/>